<sequence>MLEKEGIICRSPRTCMSELFSAGFIQEKEAKELLKMIDYRNMTVNTYNEQTAEEIFGKLPLYVDLFKNTFVKLKN</sequence>
<reference evidence="1" key="1">
    <citation type="journal article" date="2020" name="mSystems">
        <title>Genome- and Community-Level Interaction Insights into Carbon Utilization and Element Cycling Functions of Hydrothermarchaeota in Hydrothermal Sediment.</title>
        <authorList>
            <person name="Zhou Z."/>
            <person name="Liu Y."/>
            <person name="Xu W."/>
            <person name="Pan J."/>
            <person name="Luo Z.H."/>
            <person name="Li M."/>
        </authorList>
    </citation>
    <scope>NUCLEOTIDE SEQUENCE [LARGE SCALE GENOMIC DNA]</scope>
    <source>
        <strain evidence="1">HyVt-501</strain>
    </source>
</reference>
<dbReference type="SUPFAM" id="SSF81593">
    <property type="entry name" value="Nucleotidyltransferase substrate binding subunit/domain"/>
    <property type="match status" value="1"/>
</dbReference>
<dbReference type="Pfam" id="PF08780">
    <property type="entry name" value="NTase_sub_bind"/>
    <property type="match status" value="1"/>
</dbReference>
<protein>
    <submittedName>
        <fullName evidence="1">DUF86 domain-containing protein</fullName>
    </submittedName>
</protein>
<comment type="caution">
    <text evidence="1">The sequence shown here is derived from an EMBL/GenBank/DDBJ whole genome shotgun (WGS) entry which is preliminary data.</text>
</comment>
<dbReference type="AlphaFoldDB" id="A0A7C5QI70"/>
<evidence type="ECO:0000313" key="1">
    <source>
        <dbReference type="EMBL" id="HHJ64142.1"/>
    </source>
</evidence>
<organism evidence="1">
    <name type="scientific">Aquifex aeolicus</name>
    <dbReference type="NCBI Taxonomy" id="63363"/>
    <lineage>
        <taxon>Bacteria</taxon>
        <taxon>Pseudomonadati</taxon>
        <taxon>Aquificota</taxon>
        <taxon>Aquificia</taxon>
        <taxon>Aquificales</taxon>
        <taxon>Aquificaceae</taxon>
        <taxon>Aquifex</taxon>
    </lineage>
</organism>
<proteinExistence type="predicted"/>
<name>A0A7C5QI70_AQUAO</name>
<dbReference type="Proteomes" id="UP000885792">
    <property type="component" value="Unassembled WGS sequence"/>
</dbReference>
<dbReference type="Gene3D" id="1.20.120.330">
    <property type="entry name" value="Nucleotidyltransferases domain 2"/>
    <property type="match status" value="1"/>
</dbReference>
<dbReference type="EMBL" id="DRNB01000162">
    <property type="protein sequence ID" value="HHJ64142.1"/>
    <property type="molecule type" value="Genomic_DNA"/>
</dbReference>
<dbReference type="InterPro" id="IPR010235">
    <property type="entry name" value="HepT"/>
</dbReference>
<accession>A0A7C5QI70</accession>
<gene>
    <name evidence="1" type="ORF">ENJ61_04465</name>
</gene>